<comment type="caution">
    <text evidence="7">The sequence shown here is derived from an EMBL/GenBank/DDBJ whole genome shotgun (WGS) entry which is preliminary data.</text>
</comment>
<evidence type="ECO:0000256" key="6">
    <source>
        <dbReference type="ARBA" id="ARBA00023315"/>
    </source>
</evidence>
<name>A0A0F2MFK2_SPOSC</name>
<evidence type="ECO:0000256" key="3">
    <source>
        <dbReference type="ARBA" id="ARBA00022989"/>
    </source>
</evidence>
<dbReference type="PANTHER" id="PTHR23063:SF60">
    <property type="entry name" value="LYSOPHOSPHATIDIC ACID:OLEOYL-COA ACYLTRANSFERASE 1"/>
    <property type="match status" value="1"/>
</dbReference>
<keyword evidence="1" id="KW-0808">Transferase</keyword>
<evidence type="ECO:0000256" key="4">
    <source>
        <dbReference type="ARBA" id="ARBA00023098"/>
    </source>
</evidence>
<dbReference type="GO" id="GO:0016746">
    <property type="term" value="F:acyltransferase activity"/>
    <property type="evidence" value="ECO:0007669"/>
    <property type="project" value="UniProtKB-KW"/>
</dbReference>
<proteinExistence type="predicted"/>
<dbReference type="OrthoDB" id="272512at2759"/>
<dbReference type="EMBL" id="AXCR01000004">
    <property type="protein sequence ID" value="KJR87625.1"/>
    <property type="molecule type" value="Genomic_DNA"/>
</dbReference>
<dbReference type="Proteomes" id="UP000033710">
    <property type="component" value="Unassembled WGS sequence"/>
</dbReference>
<dbReference type="KEGG" id="ssck:SPSK_07914"/>
<dbReference type="VEuPathDB" id="FungiDB:SPSK_07914"/>
<keyword evidence="6" id="KW-0012">Acyltransferase</keyword>
<keyword evidence="5" id="KW-0472">Membrane</keyword>
<evidence type="ECO:0000256" key="2">
    <source>
        <dbReference type="ARBA" id="ARBA00022692"/>
    </source>
</evidence>
<keyword evidence="2" id="KW-0812">Transmembrane</keyword>
<organism evidence="7 8">
    <name type="scientific">Sporothrix schenckii 1099-18</name>
    <dbReference type="NCBI Taxonomy" id="1397361"/>
    <lineage>
        <taxon>Eukaryota</taxon>
        <taxon>Fungi</taxon>
        <taxon>Dikarya</taxon>
        <taxon>Ascomycota</taxon>
        <taxon>Pezizomycotina</taxon>
        <taxon>Sordariomycetes</taxon>
        <taxon>Sordariomycetidae</taxon>
        <taxon>Ophiostomatales</taxon>
        <taxon>Ophiostomataceae</taxon>
        <taxon>Sporothrix</taxon>
    </lineage>
</organism>
<protein>
    <submittedName>
        <fullName evidence="7">Vacuolar protein sorting protein Vps66</fullName>
    </submittedName>
</protein>
<gene>
    <name evidence="7" type="ORF">SPSK_07914</name>
</gene>
<evidence type="ECO:0000313" key="7">
    <source>
        <dbReference type="EMBL" id="KJR87625.1"/>
    </source>
</evidence>
<evidence type="ECO:0000256" key="1">
    <source>
        <dbReference type="ARBA" id="ARBA00022679"/>
    </source>
</evidence>
<accession>A0A0F2MFK2</accession>
<reference evidence="7 8" key="2">
    <citation type="journal article" date="2015" name="Eukaryot. Cell">
        <title>Asexual propagation of a virulent clone complex in a human and feline outbreak of sporotrichosis.</title>
        <authorList>
            <person name="Teixeira Mde M."/>
            <person name="Rodrigues A.M."/>
            <person name="Tsui C.K."/>
            <person name="de Almeida L.G."/>
            <person name="Van Diepeningen A.D."/>
            <person name="van den Ende B.G."/>
            <person name="Fernandes G.F."/>
            <person name="Kano R."/>
            <person name="Hamelin R.C."/>
            <person name="Lopes-Bezerra L.M."/>
            <person name="Vasconcelos A.T."/>
            <person name="de Hoog S."/>
            <person name="de Camargo Z.P."/>
            <person name="Felipe M.S."/>
        </authorList>
    </citation>
    <scope>NUCLEOTIDE SEQUENCE [LARGE SCALE GENOMIC DNA]</scope>
    <source>
        <strain evidence="7 8">1099-18</strain>
    </source>
</reference>
<reference evidence="7 8" key="1">
    <citation type="journal article" date="2014" name="BMC Genomics">
        <title>Comparative genomics of the major fungal agents of human and animal Sporotrichosis: Sporothrix schenckii and Sporothrix brasiliensis.</title>
        <authorList>
            <person name="Teixeira M.M."/>
            <person name="de Almeida L.G."/>
            <person name="Kubitschek-Barreira P."/>
            <person name="Alves F.L."/>
            <person name="Kioshima E.S."/>
            <person name="Abadio A.K."/>
            <person name="Fernandes L."/>
            <person name="Derengowski L.S."/>
            <person name="Ferreira K.S."/>
            <person name="Souza R.C."/>
            <person name="Ruiz J.C."/>
            <person name="de Andrade N.C."/>
            <person name="Paes H.C."/>
            <person name="Nicola A.M."/>
            <person name="Albuquerque P."/>
            <person name="Gerber A.L."/>
            <person name="Martins V.P."/>
            <person name="Peconick L.D."/>
            <person name="Neto A.V."/>
            <person name="Chaucanez C.B."/>
            <person name="Silva P.A."/>
            <person name="Cunha O.L."/>
            <person name="de Oliveira F.F."/>
            <person name="dos Santos T.C."/>
            <person name="Barros A.L."/>
            <person name="Soares M.A."/>
            <person name="de Oliveira L.M."/>
            <person name="Marini M.M."/>
            <person name="Villalobos-Duno H."/>
            <person name="Cunha M.M."/>
            <person name="de Hoog S."/>
            <person name="da Silveira J.F."/>
            <person name="Henrissat B."/>
            <person name="Nino-Vega G.A."/>
            <person name="Cisalpino P.S."/>
            <person name="Mora-Montes H.M."/>
            <person name="Almeida S.R."/>
            <person name="Stajich J.E."/>
            <person name="Lopes-Bezerra L.M."/>
            <person name="Vasconcelos A.T."/>
            <person name="Felipe M.S."/>
        </authorList>
    </citation>
    <scope>NUCLEOTIDE SEQUENCE [LARGE SCALE GENOMIC DNA]</scope>
    <source>
        <strain evidence="7 8">1099-18</strain>
    </source>
</reference>
<dbReference type="PANTHER" id="PTHR23063">
    <property type="entry name" value="PHOSPHOLIPID ACYLTRANSFERASE"/>
    <property type="match status" value="1"/>
</dbReference>
<keyword evidence="4" id="KW-0443">Lipid metabolism</keyword>
<dbReference type="GO" id="GO:0006629">
    <property type="term" value="P:lipid metabolic process"/>
    <property type="evidence" value="ECO:0007669"/>
    <property type="project" value="UniProtKB-KW"/>
</dbReference>
<dbReference type="GeneID" id="27669844"/>
<sequence length="255" mass="27811">MAIPGIWWVDLQIDGVKRGYLSQQPVSRMPHPGSVIAASFTSPIDALYLAAVFNPIFTVSHLGTRKVKRVSLFQAIAHALSPVQSTSAAAEMEPRKSMTDVRALLDAYPGRIIVVFPECSTTNGKGVLPFSPSLLTTPPTVRIFPVSLRYTPPDITTPIPGAWVAFLWKLLSRPTHCIRVRIAEGILNETGTLAGEASSCGGSSGKNYSDLTPDEKHVLDRVAESLARLGRNKRVGLTLGDKEAFVQAWRRPRRD</sequence>
<dbReference type="AlphaFoldDB" id="A0A0F2MFK2"/>
<evidence type="ECO:0000256" key="5">
    <source>
        <dbReference type="ARBA" id="ARBA00023136"/>
    </source>
</evidence>
<keyword evidence="3" id="KW-1133">Transmembrane helix</keyword>
<evidence type="ECO:0000313" key="8">
    <source>
        <dbReference type="Proteomes" id="UP000033710"/>
    </source>
</evidence>
<dbReference type="RefSeq" id="XP_016590301.1">
    <property type="nucleotide sequence ID" value="XM_016734567.1"/>
</dbReference>